<dbReference type="GO" id="GO:0032259">
    <property type="term" value="P:methylation"/>
    <property type="evidence" value="ECO:0007669"/>
    <property type="project" value="UniProtKB-KW"/>
</dbReference>
<keyword evidence="2" id="KW-0808">Transferase</keyword>
<keyword evidence="1" id="KW-0732">Signal</keyword>
<dbReference type="EMBL" id="SUNJ01000844">
    <property type="protein sequence ID" value="TPP67296.1"/>
    <property type="molecule type" value="Genomic_DNA"/>
</dbReference>
<dbReference type="Proteomes" id="UP000316759">
    <property type="component" value="Unassembled WGS sequence"/>
</dbReference>
<evidence type="ECO:0000313" key="2">
    <source>
        <dbReference type="EMBL" id="TPP67296.1"/>
    </source>
</evidence>
<comment type="caution">
    <text evidence="2">The sequence shown here is derived from an EMBL/GenBank/DDBJ whole genome shotgun (WGS) entry which is preliminary data.</text>
</comment>
<reference evidence="2 3" key="1">
    <citation type="submission" date="2019-04" db="EMBL/GenBank/DDBJ databases">
        <title>Annotation for the trematode Fasciola gigantica.</title>
        <authorList>
            <person name="Choi Y.-J."/>
        </authorList>
    </citation>
    <scope>NUCLEOTIDE SEQUENCE [LARGE SCALE GENOMIC DNA]</scope>
    <source>
        <strain evidence="2">Uganda_cow_1</strain>
    </source>
</reference>
<keyword evidence="3" id="KW-1185">Reference proteome</keyword>
<feature type="chain" id="PRO_5021497135" evidence="1">
    <location>
        <begin position="29"/>
        <end position="136"/>
    </location>
</feature>
<evidence type="ECO:0000313" key="3">
    <source>
        <dbReference type="Proteomes" id="UP000316759"/>
    </source>
</evidence>
<feature type="signal peptide" evidence="1">
    <location>
        <begin position="1"/>
        <end position="28"/>
    </location>
</feature>
<accession>A0A504Z3H5</accession>
<dbReference type="OrthoDB" id="17307at2759"/>
<keyword evidence="2" id="KW-0489">Methyltransferase</keyword>
<dbReference type="AlphaFoldDB" id="A0A504Z3H5"/>
<proteinExistence type="predicted"/>
<dbReference type="Gene3D" id="3.40.50.12760">
    <property type="match status" value="1"/>
</dbReference>
<evidence type="ECO:0000256" key="1">
    <source>
        <dbReference type="SAM" id="SignalP"/>
    </source>
</evidence>
<protein>
    <submittedName>
        <fullName evidence="2">Cap-specific mRNA (Nucleoside-2'-O-)-methyltransferase 1</fullName>
    </submittedName>
</protein>
<gene>
    <name evidence="2" type="ORF">FGIG_09913</name>
</gene>
<dbReference type="STRING" id="46835.A0A504Z3H5"/>
<sequence length="136" mass="15768">MNKQFAIHQWIALSKLLAFAHDPRLADSQQTEMKVRCLERWKIATVKRRPVPWPLMASKLSPVIHELLGDREKVKSQNMLPKECMCQWRTDWCTSHHLSENDRSVDSRIVLVCGTPSMSTVSMPSKPVIIIFSWKI</sequence>
<organism evidence="2 3">
    <name type="scientific">Fasciola gigantica</name>
    <name type="common">Giant liver fluke</name>
    <dbReference type="NCBI Taxonomy" id="46835"/>
    <lineage>
        <taxon>Eukaryota</taxon>
        <taxon>Metazoa</taxon>
        <taxon>Spiralia</taxon>
        <taxon>Lophotrochozoa</taxon>
        <taxon>Platyhelminthes</taxon>
        <taxon>Trematoda</taxon>
        <taxon>Digenea</taxon>
        <taxon>Plagiorchiida</taxon>
        <taxon>Echinostomata</taxon>
        <taxon>Echinostomatoidea</taxon>
        <taxon>Fasciolidae</taxon>
        <taxon>Fasciola</taxon>
    </lineage>
</organism>
<dbReference type="GO" id="GO:0008168">
    <property type="term" value="F:methyltransferase activity"/>
    <property type="evidence" value="ECO:0007669"/>
    <property type="project" value="UniProtKB-KW"/>
</dbReference>
<name>A0A504Z3H5_FASGI</name>